<sequence length="162" mass="18437">MKTQEFLLLLKENPNKSLVFEYNEGHYVGANYHITEVKNVTIESVDCGARTDHWKETVIQLWESPAEKNKREYMSTFKALGILNKVDKMKPMEKDVEVKFEYSNDNFHTAQLFVNDHMISEDRLVIKLGVEKTDCKAKEVCGVPVLKEAVSEECCAPGGGCC</sequence>
<organism evidence="1 2">
    <name type="scientific">Meishania litoralis</name>
    <dbReference type="NCBI Taxonomy" id="3434685"/>
    <lineage>
        <taxon>Bacteria</taxon>
        <taxon>Pseudomonadati</taxon>
        <taxon>Bacteroidota</taxon>
        <taxon>Flavobacteriia</taxon>
        <taxon>Flavobacteriales</taxon>
        <taxon>Flavobacteriaceae</taxon>
        <taxon>Meishania</taxon>
    </lineage>
</organism>
<reference evidence="1" key="1">
    <citation type="submission" date="2024-09" db="EMBL/GenBank/DDBJ databases">
        <authorList>
            <person name="Liu J."/>
        </authorList>
    </citation>
    <scope>NUCLEOTIDE SEQUENCE</scope>
    <source>
        <strain evidence="1">NBU2967</strain>
    </source>
</reference>
<dbReference type="Proteomes" id="UP001595191">
    <property type="component" value="Unassembled WGS sequence"/>
</dbReference>
<dbReference type="EMBL" id="JBHFPV010000001">
    <property type="protein sequence ID" value="MFH6602694.1"/>
    <property type="molecule type" value="Genomic_DNA"/>
</dbReference>
<comment type="caution">
    <text evidence="1">The sequence shown here is derived from an EMBL/GenBank/DDBJ whole genome shotgun (WGS) entry which is preliminary data.</text>
</comment>
<evidence type="ECO:0000313" key="1">
    <source>
        <dbReference type="EMBL" id="MFH6602694.1"/>
    </source>
</evidence>
<gene>
    <name evidence="1" type="ORF">ACEZ3G_04340</name>
</gene>
<proteinExistence type="predicted"/>
<keyword evidence="2" id="KW-1185">Reference proteome</keyword>
<evidence type="ECO:0000313" key="2">
    <source>
        <dbReference type="Proteomes" id="UP001595191"/>
    </source>
</evidence>
<accession>A0ACC7LHL9</accession>
<name>A0ACC7LHL9_9FLAO</name>
<protein>
    <submittedName>
        <fullName evidence="1">DUF6428 family protein</fullName>
    </submittedName>
</protein>